<protein>
    <submittedName>
        <fullName evidence="1">Uncharacterized protein</fullName>
    </submittedName>
</protein>
<dbReference type="AlphaFoldDB" id="G9EUE6"/>
<reference evidence="1 2" key="1">
    <citation type="journal article" date="2011" name="BMC Genomics">
        <title>Insight into cross-talk between intra-amoebal pathogens.</title>
        <authorList>
            <person name="Gimenez G."/>
            <person name="Bertelli C."/>
            <person name="Moliner C."/>
            <person name="Robert C."/>
            <person name="Raoult D."/>
            <person name="Fournier P.E."/>
            <person name="Greub G."/>
        </authorList>
    </citation>
    <scope>NUCLEOTIDE SEQUENCE [LARGE SCALE GENOMIC DNA]</scope>
    <source>
        <strain evidence="1 2">LLAP12</strain>
    </source>
</reference>
<dbReference type="HOGENOM" id="CLU_3100311_0_0_6"/>
<proteinExistence type="predicted"/>
<dbReference type="InParanoid" id="G9EUE6"/>
<keyword evidence="2" id="KW-1185">Reference proteome</keyword>
<name>G9EUE6_9GAMM</name>
<evidence type="ECO:0000313" key="1">
    <source>
        <dbReference type="EMBL" id="EHL29220.1"/>
    </source>
</evidence>
<organism evidence="1 2">
    <name type="scientific">Legionella drancourtii LLAP12</name>
    <dbReference type="NCBI Taxonomy" id="658187"/>
    <lineage>
        <taxon>Bacteria</taxon>
        <taxon>Pseudomonadati</taxon>
        <taxon>Pseudomonadota</taxon>
        <taxon>Gammaproteobacteria</taxon>
        <taxon>Legionellales</taxon>
        <taxon>Legionellaceae</taxon>
        <taxon>Legionella</taxon>
    </lineage>
</organism>
<sequence length="51" mass="6014">MTQIIIARVNNKRDMIRFTLLGIHGIFYMTNSRKAEDLTQYHNASIIEYIV</sequence>
<dbReference type="EMBL" id="JH413849">
    <property type="protein sequence ID" value="EHL29220.1"/>
    <property type="molecule type" value="Genomic_DNA"/>
</dbReference>
<evidence type="ECO:0000313" key="2">
    <source>
        <dbReference type="Proteomes" id="UP000002770"/>
    </source>
</evidence>
<gene>
    <name evidence="1" type="ORF">LDG_8940</name>
</gene>
<accession>G9EUE6</accession>
<dbReference type="Proteomes" id="UP000002770">
    <property type="component" value="Unassembled WGS sequence"/>
</dbReference>